<organism evidence="2">
    <name type="scientific">Mesocestoides corti</name>
    <name type="common">Flatworm</name>
    <dbReference type="NCBI Taxonomy" id="53468"/>
    <lineage>
        <taxon>Eukaryota</taxon>
        <taxon>Metazoa</taxon>
        <taxon>Spiralia</taxon>
        <taxon>Lophotrochozoa</taxon>
        <taxon>Platyhelminthes</taxon>
        <taxon>Cestoda</taxon>
        <taxon>Eucestoda</taxon>
        <taxon>Cyclophyllidea</taxon>
        <taxon>Mesocestoididae</taxon>
        <taxon>Mesocestoides</taxon>
    </lineage>
</organism>
<accession>A0A5K3F5N0</accession>
<protein>
    <submittedName>
        <fullName evidence="2">Secreted protein</fullName>
    </submittedName>
</protein>
<name>A0A5K3F5N0_MESCO</name>
<feature type="signal peptide" evidence="1">
    <location>
        <begin position="1"/>
        <end position="22"/>
    </location>
</feature>
<evidence type="ECO:0000313" key="2">
    <source>
        <dbReference type="WBParaSite" id="MCU_005641-RA"/>
    </source>
</evidence>
<dbReference type="AlphaFoldDB" id="A0A5K3F5N0"/>
<evidence type="ECO:0000256" key="1">
    <source>
        <dbReference type="SAM" id="SignalP"/>
    </source>
</evidence>
<keyword evidence="1" id="KW-0732">Signal</keyword>
<feature type="chain" id="PRO_5024377616" evidence="1">
    <location>
        <begin position="23"/>
        <end position="103"/>
    </location>
</feature>
<proteinExistence type="predicted"/>
<dbReference type="WBParaSite" id="MCU_005641-RA">
    <property type="protein sequence ID" value="MCU_005641-RA"/>
    <property type="gene ID" value="MCU_005641"/>
</dbReference>
<sequence length="103" mass="11034">MWLLALFLLPATLILEANVARGDVTSASTSTTRPAIQPSVSLDRTDASGFHFKWNFQEVFGSTIKKIELFAVPVNSDLGVANVSTVVFSNATSGSITTGLRPY</sequence>
<reference evidence="2" key="1">
    <citation type="submission" date="2019-11" db="UniProtKB">
        <authorList>
            <consortium name="WormBaseParasite"/>
        </authorList>
    </citation>
    <scope>IDENTIFICATION</scope>
</reference>